<dbReference type="Pfam" id="PF14765">
    <property type="entry name" value="PS-DH"/>
    <property type="match status" value="1"/>
</dbReference>
<dbReference type="InterPro" id="IPR036736">
    <property type="entry name" value="ACP-like_sf"/>
</dbReference>
<dbReference type="InterPro" id="IPR049900">
    <property type="entry name" value="PKS_mFAS_DH"/>
</dbReference>
<dbReference type="InterPro" id="IPR020807">
    <property type="entry name" value="PKS_DH"/>
</dbReference>
<evidence type="ECO:0000313" key="11">
    <source>
        <dbReference type="Proteomes" id="UP000515153"/>
    </source>
</evidence>
<dbReference type="InterPro" id="IPR056501">
    <property type="entry name" value="NAD-bd_HRPKS_sdrA"/>
</dbReference>
<dbReference type="InterPro" id="IPR057326">
    <property type="entry name" value="KR_dom"/>
</dbReference>
<dbReference type="PROSITE" id="PS00606">
    <property type="entry name" value="KS3_1"/>
    <property type="match status" value="1"/>
</dbReference>
<dbReference type="InterPro" id="IPR050091">
    <property type="entry name" value="PKS_NRPS_Biosynth_Enz"/>
</dbReference>
<dbReference type="InterPro" id="IPR016039">
    <property type="entry name" value="Thiolase-like"/>
</dbReference>
<dbReference type="InterPro" id="IPR032821">
    <property type="entry name" value="PKS_assoc"/>
</dbReference>
<feature type="active site" description="Proton donor; for dehydratase activity" evidence="6">
    <location>
        <position position="1379"/>
    </location>
</feature>
<dbReference type="Pfam" id="PF16197">
    <property type="entry name" value="KAsynt_C_assoc"/>
    <property type="match status" value="1"/>
</dbReference>
<evidence type="ECO:0000256" key="3">
    <source>
        <dbReference type="ARBA" id="ARBA00022679"/>
    </source>
</evidence>
<dbReference type="InterPro" id="IPR001227">
    <property type="entry name" value="Ac_transferase_dom_sf"/>
</dbReference>
<feature type="region of interest" description="Disordered" evidence="7">
    <location>
        <begin position="1562"/>
        <end position="1588"/>
    </location>
</feature>
<dbReference type="SUPFAM" id="SSF50129">
    <property type="entry name" value="GroES-like"/>
    <property type="match status" value="1"/>
</dbReference>
<dbReference type="GO" id="GO:0004312">
    <property type="term" value="F:fatty acid synthase activity"/>
    <property type="evidence" value="ECO:0007669"/>
    <property type="project" value="TreeGrafter"/>
</dbReference>
<dbReference type="Pfam" id="PF08240">
    <property type="entry name" value="ADH_N"/>
    <property type="match status" value="1"/>
</dbReference>
<dbReference type="SMART" id="SM00826">
    <property type="entry name" value="PKS_DH"/>
    <property type="match status" value="1"/>
</dbReference>
<reference evidence="12" key="1">
    <citation type="journal article" date="2019" name="Mol. Biol. Evol.">
        <title>Blast fungal genomes show frequent chromosomal changes, gene gains and losses, and effector gene turnover.</title>
        <authorList>
            <person name="Gomez Luciano L.B."/>
            <person name="Jason Tsai I."/>
            <person name="Chuma I."/>
            <person name="Tosa Y."/>
            <person name="Chen Y.H."/>
            <person name="Li J.Y."/>
            <person name="Li M.Y."/>
            <person name="Jade Lu M.Y."/>
            <person name="Nakayashiki H."/>
            <person name="Li W.H."/>
        </authorList>
    </citation>
    <scope>NUCLEOTIDE SEQUENCE</scope>
    <source>
        <strain evidence="12">NI907</strain>
    </source>
</reference>
<evidence type="ECO:0000256" key="7">
    <source>
        <dbReference type="SAM" id="MobiDB-lite"/>
    </source>
</evidence>
<evidence type="ECO:0000313" key="12">
    <source>
        <dbReference type="RefSeq" id="XP_030980631.1"/>
    </source>
</evidence>
<dbReference type="Gene3D" id="3.40.366.10">
    <property type="entry name" value="Malonyl-Coenzyme A Acyl Carrier Protein, domain 2"/>
    <property type="match status" value="1"/>
</dbReference>
<dbReference type="InterPro" id="IPR013154">
    <property type="entry name" value="ADH-like_N"/>
</dbReference>
<dbReference type="InterPro" id="IPR020843">
    <property type="entry name" value="ER"/>
</dbReference>
<name>A0A6P8B070_PYRGI</name>
<dbReference type="GO" id="GO:0004315">
    <property type="term" value="F:3-oxoacyl-[acyl-carrier-protein] synthase activity"/>
    <property type="evidence" value="ECO:0007669"/>
    <property type="project" value="InterPro"/>
</dbReference>
<reference evidence="12" key="2">
    <citation type="submission" date="2019-10" db="EMBL/GenBank/DDBJ databases">
        <authorList>
            <consortium name="NCBI Genome Project"/>
        </authorList>
    </citation>
    <scope>NUCLEOTIDE SEQUENCE</scope>
    <source>
        <strain evidence="12">NI907</strain>
    </source>
</reference>
<dbReference type="Proteomes" id="UP000515153">
    <property type="component" value="Unplaced"/>
</dbReference>
<proteinExistence type="predicted"/>
<dbReference type="Gene3D" id="3.40.47.10">
    <property type="match status" value="1"/>
</dbReference>
<organism evidence="11 12">
    <name type="scientific">Pyricularia grisea</name>
    <name type="common">Crabgrass-specific blast fungus</name>
    <name type="synonym">Magnaporthe grisea</name>
    <dbReference type="NCBI Taxonomy" id="148305"/>
    <lineage>
        <taxon>Eukaryota</taxon>
        <taxon>Fungi</taxon>
        <taxon>Dikarya</taxon>
        <taxon>Ascomycota</taxon>
        <taxon>Pezizomycotina</taxon>
        <taxon>Sordariomycetes</taxon>
        <taxon>Sordariomycetidae</taxon>
        <taxon>Magnaporthales</taxon>
        <taxon>Pyriculariaceae</taxon>
        <taxon>Pyricularia</taxon>
    </lineage>
</organism>
<dbReference type="RefSeq" id="XP_030980631.1">
    <property type="nucleotide sequence ID" value="XM_031127171.1"/>
</dbReference>
<dbReference type="PROSITE" id="PS52004">
    <property type="entry name" value="KS3_2"/>
    <property type="match status" value="1"/>
</dbReference>
<dbReference type="GO" id="GO:1901336">
    <property type="term" value="P:lactone biosynthetic process"/>
    <property type="evidence" value="ECO:0007669"/>
    <property type="project" value="UniProtKB-ARBA"/>
</dbReference>
<dbReference type="InterPro" id="IPR018201">
    <property type="entry name" value="Ketoacyl_synth_AS"/>
</dbReference>
<keyword evidence="2" id="KW-0597">Phosphoprotein</keyword>
<dbReference type="PANTHER" id="PTHR43775">
    <property type="entry name" value="FATTY ACID SYNTHASE"/>
    <property type="match status" value="1"/>
</dbReference>
<dbReference type="Pfam" id="PF13602">
    <property type="entry name" value="ADH_zinc_N_2"/>
    <property type="match status" value="1"/>
</dbReference>
<evidence type="ECO:0000259" key="9">
    <source>
        <dbReference type="PROSITE" id="PS52004"/>
    </source>
</evidence>
<dbReference type="SMART" id="SM00823">
    <property type="entry name" value="PKS_PP"/>
    <property type="match status" value="1"/>
</dbReference>
<feature type="compositionally biased region" description="Low complexity" evidence="7">
    <location>
        <begin position="618"/>
        <end position="631"/>
    </location>
</feature>
<feature type="domain" description="Carrier" evidence="8">
    <location>
        <begin position="2393"/>
        <end position="2470"/>
    </location>
</feature>
<dbReference type="Pfam" id="PF00109">
    <property type="entry name" value="ketoacyl-synt"/>
    <property type="match status" value="1"/>
</dbReference>
<keyword evidence="1" id="KW-0596">Phosphopantetheine</keyword>
<dbReference type="GO" id="GO:0044550">
    <property type="term" value="P:secondary metabolite biosynthetic process"/>
    <property type="evidence" value="ECO:0007669"/>
    <property type="project" value="UniProtKB-ARBA"/>
</dbReference>
<feature type="region of interest" description="Disordered" evidence="7">
    <location>
        <begin position="1"/>
        <end position="59"/>
    </location>
</feature>
<accession>A0A6P8B070</accession>
<dbReference type="PANTHER" id="PTHR43775:SF13">
    <property type="entry name" value="POLYKETIDE SYNTHASE 1"/>
    <property type="match status" value="1"/>
</dbReference>
<dbReference type="SUPFAM" id="SSF53901">
    <property type="entry name" value="Thiolase-like"/>
    <property type="match status" value="1"/>
</dbReference>
<feature type="domain" description="Ketosynthase family 3 (KS3)" evidence="9">
    <location>
        <begin position="136"/>
        <end position="560"/>
    </location>
</feature>
<protein>
    <recommendedName>
        <fullName evidence="13">Carrier domain-containing protein</fullName>
    </recommendedName>
</protein>
<keyword evidence="11" id="KW-1185">Reference proteome</keyword>
<dbReference type="SMART" id="SM00825">
    <property type="entry name" value="PKS_KS"/>
    <property type="match status" value="1"/>
</dbReference>
<dbReference type="FunFam" id="3.40.50.720:FF:000209">
    <property type="entry name" value="Polyketide synthase Pks12"/>
    <property type="match status" value="1"/>
</dbReference>
<dbReference type="SMART" id="SM00822">
    <property type="entry name" value="PKS_KR"/>
    <property type="match status" value="1"/>
</dbReference>
<dbReference type="SMART" id="SM00829">
    <property type="entry name" value="PKS_ER"/>
    <property type="match status" value="1"/>
</dbReference>
<dbReference type="GO" id="GO:0031177">
    <property type="term" value="F:phosphopantetheine binding"/>
    <property type="evidence" value="ECO:0007669"/>
    <property type="project" value="InterPro"/>
</dbReference>
<keyword evidence="5" id="KW-0511">Multifunctional enzyme</keyword>
<dbReference type="InterPro" id="IPR049551">
    <property type="entry name" value="PKS_DH_C"/>
</dbReference>
<dbReference type="GeneID" id="41962080"/>
<dbReference type="InterPro" id="IPR016035">
    <property type="entry name" value="Acyl_Trfase/lysoPLipase"/>
</dbReference>
<dbReference type="Gene3D" id="3.40.50.720">
    <property type="entry name" value="NAD(P)-binding Rossmann-like Domain"/>
    <property type="match status" value="2"/>
</dbReference>
<dbReference type="Pfam" id="PF08659">
    <property type="entry name" value="KR"/>
    <property type="match status" value="1"/>
</dbReference>
<feature type="domain" description="PKS/mFAS DH" evidence="10">
    <location>
        <begin position="1128"/>
        <end position="1473"/>
    </location>
</feature>
<dbReference type="InterPro" id="IPR014043">
    <property type="entry name" value="Acyl_transferase_dom"/>
</dbReference>
<keyword evidence="4" id="KW-0560">Oxidoreductase</keyword>
<feature type="region of interest" description="C-terminal hotdog fold" evidence="6">
    <location>
        <begin position="1314"/>
        <end position="1473"/>
    </location>
</feature>
<evidence type="ECO:0000259" key="10">
    <source>
        <dbReference type="PROSITE" id="PS52019"/>
    </source>
</evidence>
<dbReference type="InterPro" id="IPR020841">
    <property type="entry name" value="PKS_Beta-ketoAc_synthase_dom"/>
</dbReference>
<keyword evidence="3" id="KW-0808">Transferase</keyword>
<feature type="region of interest" description="N-terminal hotdog fold" evidence="6">
    <location>
        <begin position="1128"/>
        <end position="1282"/>
    </location>
</feature>
<dbReference type="InterPro" id="IPR049552">
    <property type="entry name" value="PKS_DH_N"/>
</dbReference>
<dbReference type="SUPFAM" id="SSF55048">
    <property type="entry name" value="Probable ACP-binding domain of malonyl-CoA ACP transacylase"/>
    <property type="match status" value="1"/>
</dbReference>
<feature type="region of interest" description="Disordered" evidence="7">
    <location>
        <begin position="618"/>
        <end position="637"/>
    </location>
</feature>
<gene>
    <name evidence="12" type="ORF">PgNI_07155</name>
</gene>
<dbReference type="Gene3D" id="3.90.180.10">
    <property type="entry name" value="Medium-chain alcohol dehydrogenases, catalytic domain"/>
    <property type="match status" value="1"/>
</dbReference>
<evidence type="ECO:0000256" key="1">
    <source>
        <dbReference type="ARBA" id="ARBA00022450"/>
    </source>
</evidence>
<dbReference type="GO" id="GO:0016491">
    <property type="term" value="F:oxidoreductase activity"/>
    <property type="evidence" value="ECO:0007669"/>
    <property type="project" value="UniProtKB-KW"/>
</dbReference>
<dbReference type="Gene3D" id="3.10.129.110">
    <property type="entry name" value="Polyketide synthase dehydratase"/>
    <property type="match status" value="1"/>
</dbReference>
<dbReference type="Pfam" id="PF02801">
    <property type="entry name" value="Ketoacyl-synt_C"/>
    <property type="match status" value="1"/>
</dbReference>
<dbReference type="PROSITE" id="PS50075">
    <property type="entry name" value="CARRIER"/>
    <property type="match status" value="1"/>
</dbReference>
<dbReference type="CDD" id="cd05195">
    <property type="entry name" value="enoyl_red"/>
    <property type="match status" value="1"/>
</dbReference>
<dbReference type="SMART" id="SM00827">
    <property type="entry name" value="PKS_AT"/>
    <property type="match status" value="1"/>
</dbReference>
<feature type="compositionally biased region" description="Low complexity" evidence="7">
    <location>
        <begin position="80"/>
        <end position="92"/>
    </location>
</feature>
<dbReference type="PROSITE" id="PS52019">
    <property type="entry name" value="PKS_MFAS_DH"/>
    <property type="match status" value="1"/>
</dbReference>
<evidence type="ECO:0000256" key="4">
    <source>
        <dbReference type="ARBA" id="ARBA00023002"/>
    </source>
</evidence>
<dbReference type="GO" id="GO:0006633">
    <property type="term" value="P:fatty acid biosynthetic process"/>
    <property type="evidence" value="ECO:0007669"/>
    <property type="project" value="InterPro"/>
</dbReference>
<evidence type="ECO:0000256" key="5">
    <source>
        <dbReference type="ARBA" id="ARBA00023268"/>
    </source>
</evidence>
<dbReference type="Pfam" id="PF21089">
    <property type="entry name" value="PKS_DH_N"/>
    <property type="match status" value="1"/>
</dbReference>
<dbReference type="Gene3D" id="1.10.1200.10">
    <property type="entry name" value="ACP-like"/>
    <property type="match status" value="1"/>
</dbReference>
<dbReference type="SUPFAM" id="SSF47336">
    <property type="entry name" value="ACP-like"/>
    <property type="match status" value="1"/>
</dbReference>
<dbReference type="InterPro" id="IPR009081">
    <property type="entry name" value="PP-bd_ACP"/>
</dbReference>
<dbReference type="InterPro" id="IPR020806">
    <property type="entry name" value="PKS_PP-bd"/>
</dbReference>
<dbReference type="Pfam" id="PF00550">
    <property type="entry name" value="PP-binding"/>
    <property type="match status" value="1"/>
</dbReference>
<feature type="compositionally biased region" description="Basic and acidic residues" evidence="7">
    <location>
        <begin position="7"/>
        <end position="30"/>
    </location>
</feature>
<dbReference type="Pfam" id="PF00698">
    <property type="entry name" value="Acyl_transf_1"/>
    <property type="match status" value="1"/>
</dbReference>
<dbReference type="InterPro" id="IPR011032">
    <property type="entry name" value="GroES-like_sf"/>
</dbReference>
<dbReference type="SUPFAM" id="SSF52151">
    <property type="entry name" value="FabD/lysophospholipase-like"/>
    <property type="match status" value="1"/>
</dbReference>
<evidence type="ECO:0000259" key="8">
    <source>
        <dbReference type="PROSITE" id="PS50075"/>
    </source>
</evidence>
<dbReference type="InterPro" id="IPR036291">
    <property type="entry name" value="NAD(P)-bd_dom_sf"/>
</dbReference>
<dbReference type="Gene3D" id="3.30.70.3290">
    <property type="match status" value="1"/>
</dbReference>
<dbReference type="SUPFAM" id="SSF51735">
    <property type="entry name" value="NAD(P)-binding Rossmann-fold domains"/>
    <property type="match status" value="2"/>
</dbReference>
<dbReference type="KEGG" id="pgri:PgNI_07155"/>
<feature type="region of interest" description="Disordered" evidence="7">
    <location>
        <begin position="79"/>
        <end position="135"/>
    </location>
</feature>
<feature type="active site" description="Proton acceptor; for dehydratase activity" evidence="6">
    <location>
        <position position="1160"/>
    </location>
</feature>
<evidence type="ECO:0000256" key="2">
    <source>
        <dbReference type="ARBA" id="ARBA00022553"/>
    </source>
</evidence>
<evidence type="ECO:0008006" key="13">
    <source>
        <dbReference type="Google" id="ProtNLM"/>
    </source>
</evidence>
<feature type="compositionally biased region" description="Polar residues" evidence="7">
    <location>
        <begin position="101"/>
        <end position="123"/>
    </location>
</feature>
<dbReference type="InterPro" id="IPR014030">
    <property type="entry name" value="Ketoacyl_synth_N"/>
</dbReference>
<reference evidence="12" key="3">
    <citation type="submission" date="2025-08" db="UniProtKB">
        <authorList>
            <consortium name="RefSeq"/>
        </authorList>
    </citation>
    <scope>IDENTIFICATION</scope>
    <source>
        <strain evidence="12">NI907</strain>
    </source>
</reference>
<dbReference type="CDD" id="cd00833">
    <property type="entry name" value="PKS"/>
    <property type="match status" value="1"/>
</dbReference>
<dbReference type="Pfam" id="PF23114">
    <property type="entry name" value="NAD-bd_HRPKS_sdrA"/>
    <property type="match status" value="1"/>
</dbReference>
<dbReference type="InterPro" id="IPR013968">
    <property type="entry name" value="PKS_KR"/>
</dbReference>
<dbReference type="InterPro" id="IPR016036">
    <property type="entry name" value="Malonyl_transacylase_ACP-bd"/>
</dbReference>
<dbReference type="InterPro" id="IPR042104">
    <property type="entry name" value="PKS_dehydratase_sf"/>
</dbReference>
<evidence type="ECO:0000256" key="6">
    <source>
        <dbReference type="PROSITE-ProRule" id="PRU01363"/>
    </source>
</evidence>
<dbReference type="InterPro" id="IPR014031">
    <property type="entry name" value="Ketoacyl_synth_C"/>
</dbReference>
<sequence length="2480" mass="267322">MAPIALHPEDETNGRRHESPESHAVDHETSTSETMSSPVGTPLETPASPTHEPLALSEAPPAVEGVVLGENFADATQAANMNSNGTGSNGVNGHHRKNGVANGTNGNIPSKTASKDMPSSQDTRQSKLPPPTGPKYEPVAIVGMACRLPGSVSDPEAFYELCCLGRSGWSEIPPHRFSKEGYHHPNPDRLGCFNPVGGCFLTEDIGLFDAPFFKITEREAVAMDPQHRLILECTYEALENAGIPMHTISGKNVGCFAGGSFTDYELNNLRDLETQPMHQSTGNAPTMMANRVSYFFDFRGPSHTVETACSSSLTALHLAMQSLRCGDSSLVVLASSHLNVMPDHFVAMSSNGLLSGDGRSYAFDSRANGFGRGEGAGVIILKPLADALRDGDNIRALVVGSGVNQDGRTNGITMPSGESQLDLMRKVYADNELDPRDCGYVEAHGTGTKVGDPLEMKALHEMFWEDRSPQRPLLVGSVKTNVGHLEGASGIVSMIKSAMMLERGYILPNHDFREGNKEIPFDEWGVKIPSKVMPWPRGKKYISINSFGFGGGNAHAVLAAPPRTKTKKAPFRLPGEEGLSLEELVEKRKAERAANGDEVGTQNPEADAVASTITDNAAAGDAATTTETAATPKPDQPLQKRIEPKRLFVVSASSKTALAKQMANITFYIERRPIAFQSAVLPNMAYTLGQRRSLLPYKHAVVGSDSTALTSGFTSCPANPIRSTRPPRIGFVFTGQGAQWHAMGRELMASYPVFRDSLERFDACLSRLGATFSLVEELTEKDAKTSRISDAELSQPGCTGVQLALVDLLRDWGVRPDAVVGHSSGEIGAAYATGALTLHECAAIAYFRGQSVLQLKAAYPDLKGGMLAVGAGSDEVSEMIKTMTPDPARRVVVACVNSPGSITASGDVAAVEELQAKIEEKQLFNRRVRVETAYHSHHMELVADWYGAAVGPLDPKATDLKPKEGQHVVEFYSSLKGKRVRDLAVLDTSYWVQNLTQPVLFSQALTAMCTPVEGKENINLLVEIGPHPALEGPAKQILKSIDTLSKKPAYLSSLIRNKDAVDTTLSLAASLFTHGRALNMGAINFPVPAARAPKVLSDMPKYAWDHSTRYWYESRIGRQHLFRKFPRSDVVGSLADWSNELEPTWRNIIRTDDMPWVRGHVMQDMIVYPMAGYLSMAVEAAAQRAILAGVGQRQDGGEHDEEQEKDKQHNIDKYVFRDVTISRPFVIQEGVDAEINITMRPNPEGTRESSTIWDEFRIFSWSREREWVEHCRGLIRVEKKSPRALGQVNNVHDGKEDEAARFEAKKHGIAQGCTEAVTAENIYRDLEGVTAKYSREFRSMENCSASDTACVADVVVPDTARIMPKGFEPSVHIHPALLDQFTHAAWVVVGAGRGKIPSLFMPRFFKSLSISGDLRSHVSKPGDRMRVYGSGNPDFSSPGSTKISMFATDIEGKSELISMEGLVLDPIHDGGGHHVDEGIARELCYKMDWVPLHGEQVSSGSEDQVMTLPTTNGGKDAADIGEEQTPAKNVDWTISDNIVIVSPPTQQSSTSLAENLEHQLSKHISNSSGKSITTSPFETASPEGSDSSPYAGKICIVTTELDGPPLLATINDAGFAAVRRLILSAKGILWVVRGAHTDATDPRLGMIFGLARTVRSETGMKFATLDLDGKASPDPVEESRLISEVACHVFGKRPSTDDDLVQDGDPDMEFQARDGILSVARVSNDTTLDAFVEQHTNVATAPYPQPFHQPGRPLKLVAGTKGALDTLHFIDDLVNTPSNPLNPDEILIEIKVTSMNFKDIMVSMGEVPSPYLGVECAGVVAAVGATVQDFKIGDRVCASSEGAYSTYTRCKSTSAAHVPDDMTLESAATVPVVFATAYYGLFDVANLRKGESVLIHAAAGGVGQAAVMLAQMVGADVYATVGSAAKRKFLMETYNVPGDRIFYSRDVSFAAAVQRATGDRGGVDVVLNSLAGDALRETWECVAPFGRFVEIGKRSILANAGLGMAVFDRNATFASVDLTLVAKERPHVMRRLLDDVFRLMSYGAVRPISPITVFSVAEVETAFRTLQAGKAHGKILVTAAPGDVVKATYSPRTFDRLFKSEATYLVVGGTGGIGRSIIKWMAEKGARHLVVLSRSENVSPKVAEMIKETEAAHGTRVSVSQCDVAQAGDVERMVADISSAGMPPIKGVIHSAMVLDDVLFEKMTFPQWESVVRSKVSGAWNLHTALTNHQLDFFIALSSVAGIIGNQGQAAYAAANTFLDSLVRHRRALGLPAASLDLAAVSDTGYLAENAERQQEVLKQIGGEAISEKEILALIAAVVAGDDAQKASGGQVLTGLRLSPSSPTTFWSQDAKFAPLRARVKELRAAAEGGDGAAAAASISPGAALKRAASYSEAHSIVVDALLEKAAGVLMLPREELDPSKGTVFYGLDSLVSIEIRNWITREFGAVLQILDLLSSGSFLALAETVIRKTELCSFEKVTA</sequence>